<dbReference type="SUPFAM" id="SSF56317">
    <property type="entry name" value="Carbon-nitrogen hydrolase"/>
    <property type="match status" value="1"/>
</dbReference>
<dbReference type="PANTHER" id="PTHR46044">
    <property type="entry name" value="NITRILASE"/>
    <property type="match status" value="1"/>
</dbReference>
<evidence type="ECO:0000256" key="1">
    <source>
        <dbReference type="ARBA" id="ARBA00008129"/>
    </source>
</evidence>
<dbReference type="InterPro" id="IPR044149">
    <property type="entry name" value="Nitrilases_CHs"/>
</dbReference>
<dbReference type="GO" id="GO:0003824">
    <property type="term" value="F:catalytic activity"/>
    <property type="evidence" value="ECO:0007669"/>
    <property type="project" value="InterPro"/>
</dbReference>
<reference evidence="4" key="1">
    <citation type="submission" date="2018-06" db="EMBL/GenBank/DDBJ databases">
        <authorList>
            <person name="Cea G.-C."/>
            <person name="William W."/>
        </authorList>
    </citation>
    <scope>NUCLEOTIDE SEQUENCE [LARGE SCALE GENOMIC DNA]</scope>
    <source>
        <strain evidence="4">DB21MT-2</strain>
    </source>
</reference>
<dbReference type="Proteomes" id="UP000250123">
    <property type="component" value="Chromosome SHEWBE"/>
</dbReference>
<evidence type="ECO:0000313" key="3">
    <source>
        <dbReference type="EMBL" id="SQH74060.1"/>
    </source>
</evidence>
<dbReference type="EMBL" id="LS483452">
    <property type="protein sequence ID" value="SQH74060.1"/>
    <property type="molecule type" value="Genomic_DNA"/>
</dbReference>
<sequence length="76" mass="8926">MVCHRQQDIRDHHREERLVIISAEGKRVNRHRKLMPTNPERMVWGFGDGSSLKVVDSSVGRLSTLLCWENYIHLKC</sequence>
<feature type="domain" description="CN hydrolase" evidence="2">
    <location>
        <begin position="17"/>
        <end position="71"/>
    </location>
</feature>
<dbReference type="Gene3D" id="3.60.110.10">
    <property type="entry name" value="Carbon-nitrogen hydrolase"/>
    <property type="match status" value="1"/>
</dbReference>
<name>A0A330LYS7_9GAMM</name>
<dbReference type="Pfam" id="PF00795">
    <property type="entry name" value="CN_hydrolase"/>
    <property type="match status" value="1"/>
</dbReference>
<dbReference type="InterPro" id="IPR036526">
    <property type="entry name" value="C-N_Hydrolase_sf"/>
</dbReference>
<dbReference type="RefSeq" id="WP_231926376.1">
    <property type="nucleotide sequence ID" value="NZ_LS483452.1"/>
</dbReference>
<dbReference type="PANTHER" id="PTHR46044:SF1">
    <property type="entry name" value="CN HYDROLASE DOMAIN-CONTAINING PROTEIN"/>
    <property type="match status" value="1"/>
</dbReference>
<evidence type="ECO:0000313" key="4">
    <source>
        <dbReference type="Proteomes" id="UP000250123"/>
    </source>
</evidence>
<accession>A0A330LYS7</accession>
<dbReference type="InterPro" id="IPR003010">
    <property type="entry name" value="C-N_Hydrolase"/>
</dbReference>
<dbReference type="AlphaFoldDB" id="A0A330LYS7"/>
<gene>
    <name evidence="3" type="ORF">SHEWBE_0059</name>
</gene>
<comment type="similarity">
    <text evidence="1">Belongs to the carbon-nitrogen hydrolase superfamily. Nitrilase family.</text>
</comment>
<proteinExistence type="inferred from homology"/>
<protein>
    <recommendedName>
        <fullName evidence="2">CN hydrolase domain-containing protein</fullName>
    </recommendedName>
</protein>
<dbReference type="KEGG" id="sbk:SHEWBE_0059"/>
<evidence type="ECO:0000259" key="2">
    <source>
        <dbReference type="Pfam" id="PF00795"/>
    </source>
</evidence>
<organism evidence="3 4">
    <name type="scientific">Shewanella benthica</name>
    <dbReference type="NCBI Taxonomy" id="43661"/>
    <lineage>
        <taxon>Bacteria</taxon>
        <taxon>Pseudomonadati</taxon>
        <taxon>Pseudomonadota</taxon>
        <taxon>Gammaproteobacteria</taxon>
        <taxon>Alteromonadales</taxon>
        <taxon>Shewanellaceae</taxon>
        <taxon>Shewanella</taxon>
    </lineage>
</organism>